<dbReference type="Pfam" id="PF24793">
    <property type="entry name" value="GINT1_N"/>
    <property type="match status" value="1"/>
</dbReference>
<dbReference type="SUPFAM" id="SSF75005">
    <property type="entry name" value="Arabinanase/levansucrase/invertase"/>
    <property type="match status" value="1"/>
</dbReference>
<gene>
    <name evidence="2" type="ORF">MBUL_00683</name>
</gene>
<organism evidence="2">
    <name type="scientific">Methylobacterium bullatum</name>
    <dbReference type="NCBI Taxonomy" id="570505"/>
    <lineage>
        <taxon>Bacteria</taxon>
        <taxon>Pseudomonadati</taxon>
        <taxon>Pseudomonadota</taxon>
        <taxon>Alphaproteobacteria</taxon>
        <taxon>Hyphomicrobiales</taxon>
        <taxon>Methylobacteriaceae</taxon>
        <taxon>Methylobacterium</taxon>
    </lineage>
</organism>
<dbReference type="AlphaFoldDB" id="A0A679IWC2"/>
<sequence length="503" mass="54505">MRLRLRLDGRAPRRWHLCLLERLAALPGLEVEVDRSPGPGGLPDNAALLFRLEALLNRLSLDGLSAPVPASALATYPEPTAAASCILDLCGDAEGGPTRPVWRLGFDGVAGEGALLAALLAGRSPVAALSTDGRIIASGRFGAEDRGTMLTAFEDGLIRSITLIVGALSGARPLLRDGVPVSPEAPALTVKTIGARAAKMAARLVVRRLYYLCYRAPHWRVGWRRLAGPDLVDLRAHPPSGWRDLADDGLRFYADPFGIEHEGRTILFVEDFPHATGKALISAVAFDGNGPVGTPVPVLEEPYHLSYPFVFERDGSFWMIPESCANGTVDLYRATAFPGGWIKEATLLSGITASDPTLLERDGRWWMFATVRDQAADVGGGTVLGSYHDSLHLWSAPDFRGPWTPHARNPVLIDIASARPAGRIVERDGALIRPVQDCRLGYGEALALARIDRLDDEGYAQTVETILRSGPLFPGTRLHTLNRTSAFEFIDGSARSPRWRRGR</sequence>
<protein>
    <recommendedName>
        <fullName evidence="1">Glucosamine inositolphosphorylceramide transferase 1 N-terminal domain-containing protein</fullName>
    </recommendedName>
</protein>
<dbReference type="Gene3D" id="2.115.10.20">
    <property type="entry name" value="Glycosyl hydrolase domain, family 43"/>
    <property type="match status" value="1"/>
</dbReference>
<feature type="domain" description="Glucosamine inositolphosphorylceramide transferase 1 N-terminal" evidence="1">
    <location>
        <begin position="251"/>
        <end position="461"/>
    </location>
</feature>
<dbReference type="InterPro" id="IPR056442">
    <property type="entry name" value="GINT1_N"/>
</dbReference>
<evidence type="ECO:0000313" key="2">
    <source>
        <dbReference type="EMBL" id="CAA2100464.1"/>
    </source>
</evidence>
<proteinExistence type="predicted"/>
<accession>A0A679IWC2</accession>
<dbReference type="InterPro" id="IPR023296">
    <property type="entry name" value="Glyco_hydro_beta-prop_sf"/>
</dbReference>
<dbReference type="EMBL" id="LR743504">
    <property type="protein sequence ID" value="CAA2100464.1"/>
    <property type="molecule type" value="Genomic_DNA"/>
</dbReference>
<evidence type="ECO:0000259" key="1">
    <source>
        <dbReference type="Pfam" id="PF24793"/>
    </source>
</evidence>
<name>A0A679IWC2_9HYPH</name>
<reference evidence="2" key="1">
    <citation type="submission" date="2019-12" db="EMBL/GenBank/DDBJ databases">
        <authorList>
            <person name="Cremers G."/>
        </authorList>
    </citation>
    <scope>NUCLEOTIDE SEQUENCE</scope>
    <source>
        <strain evidence="2">Mbul1</strain>
    </source>
</reference>